<accession>A0A327M9D9</accession>
<keyword evidence="1" id="KW-1133">Transmembrane helix</keyword>
<dbReference type="EMBL" id="QLIX01000006">
    <property type="protein sequence ID" value="RAI58922.1"/>
    <property type="molecule type" value="Genomic_DNA"/>
</dbReference>
<evidence type="ECO:0000313" key="3">
    <source>
        <dbReference type="EMBL" id="RAI58922.1"/>
    </source>
</evidence>
<evidence type="ECO:0000313" key="4">
    <source>
        <dbReference type="Proteomes" id="UP000249065"/>
    </source>
</evidence>
<name>A0A327M9D9_9PROT</name>
<organism evidence="3 4">
    <name type="scientific">Roseicella frigidaeris</name>
    <dbReference type="NCBI Taxonomy" id="2230885"/>
    <lineage>
        <taxon>Bacteria</taxon>
        <taxon>Pseudomonadati</taxon>
        <taxon>Pseudomonadota</taxon>
        <taxon>Alphaproteobacteria</taxon>
        <taxon>Acetobacterales</taxon>
        <taxon>Roseomonadaceae</taxon>
        <taxon>Roseicella</taxon>
    </lineage>
</organism>
<feature type="transmembrane region" description="Helical" evidence="1">
    <location>
        <begin position="23"/>
        <end position="41"/>
    </location>
</feature>
<dbReference type="AlphaFoldDB" id="A0A327M9D9"/>
<keyword evidence="1" id="KW-0472">Membrane</keyword>
<reference evidence="4" key="1">
    <citation type="submission" date="2018-06" db="EMBL/GenBank/DDBJ databases">
        <authorList>
            <person name="Khan S.A."/>
        </authorList>
    </citation>
    <scope>NUCLEOTIDE SEQUENCE [LARGE SCALE GENOMIC DNA]</scope>
    <source>
        <strain evidence="4">DB-1506</strain>
    </source>
</reference>
<sequence length="176" mass="18552">MSTTTLDLAPAAGRSSQGVRRSAMEVATSLALALIGAAAIWDSSRLGAGWGAEGPQSGYFPFWIGLILAGTSLANLVPVLRARGAAAEAMFVTWPQLRLVMSVLIPTVFYVAAIPLSGIYLASAALVAYFMMRLGEFTWRSALPAAVATALVAFVTFEVWFLVGLPKGPIEELLGF</sequence>
<feature type="transmembrane region" description="Helical" evidence="1">
    <location>
        <begin position="103"/>
        <end position="130"/>
    </location>
</feature>
<evidence type="ECO:0000256" key="1">
    <source>
        <dbReference type="SAM" id="Phobius"/>
    </source>
</evidence>
<dbReference type="InterPro" id="IPR009936">
    <property type="entry name" value="DUF1468"/>
</dbReference>
<dbReference type="OrthoDB" id="6183775at2"/>
<dbReference type="RefSeq" id="WP_111469674.1">
    <property type="nucleotide sequence ID" value="NZ_QLIX01000006.1"/>
</dbReference>
<evidence type="ECO:0000259" key="2">
    <source>
        <dbReference type="Pfam" id="PF07331"/>
    </source>
</evidence>
<keyword evidence="1" id="KW-0812">Transmembrane</keyword>
<keyword evidence="4" id="KW-1185">Reference proteome</keyword>
<protein>
    <submittedName>
        <fullName evidence="3">Tripartite tricarboxylate transporter TctB family protein</fullName>
    </submittedName>
</protein>
<dbReference type="Proteomes" id="UP000249065">
    <property type="component" value="Unassembled WGS sequence"/>
</dbReference>
<dbReference type="Pfam" id="PF07331">
    <property type="entry name" value="TctB"/>
    <property type="match status" value="1"/>
</dbReference>
<comment type="caution">
    <text evidence="3">The sequence shown here is derived from an EMBL/GenBank/DDBJ whole genome shotgun (WGS) entry which is preliminary data.</text>
</comment>
<feature type="transmembrane region" description="Helical" evidence="1">
    <location>
        <begin position="142"/>
        <end position="163"/>
    </location>
</feature>
<gene>
    <name evidence="3" type="ORF">DOO78_10245</name>
</gene>
<feature type="transmembrane region" description="Helical" evidence="1">
    <location>
        <begin position="61"/>
        <end position="82"/>
    </location>
</feature>
<feature type="domain" description="DUF1468" evidence="2">
    <location>
        <begin position="29"/>
        <end position="166"/>
    </location>
</feature>
<proteinExistence type="predicted"/>